<reference evidence="1 2" key="1">
    <citation type="submission" date="2024-05" db="EMBL/GenBank/DDBJ databases">
        <title>Genetic variation in Jamaican populations of the coffee berry borer (Hypothenemus hampei).</title>
        <authorList>
            <person name="Errbii M."/>
            <person name="Myrie A."/>
        </authorList>
    </citation>
    <scope>NUCLEOTIDE SEQUENCE [LARGE SCALE GENOMIC DNA]</scope>
    <source>
        <strain evidence="1">JA-Hopewell-2020-01-JO</strain>
        <tissue evidence="1">Whole body</tissue>
    </source>
</reference>
<name>A0ABD1EK56_HYPHA</name>
<evidence type="ECO:0000313" key="2">
    <source>
        <dbReference type="Proteomes" id="UP001566132"/>
    </source>
</evidence>
<dbReference type="EMBL" id="JBDJPC010000007">
    <property type="protein sequence ID" value="KAL1494899.1"/>
    <property type="molecule type" value="Genomic_DNA"/>
</dbReference>
<dbReference type="AlphaFoldDB" id="A0ABD1EK56"/>
<proteinExistence type="predicted"/>
<keyword evidence="2" id="KW-1185">Reference proteome</keyword>
<evidence type="ECO:0000313" key="1">
    <source>
        <dbReference type="EMBL" id="KAL1494899.1"/>
    </source>
</evidence>
<comment type="caution">
    <text evidence="1">The sequence shown here is derived from an EMBL/GenBank/DDBJ whole genome shotgun (WGS) entry which is preliminary data.</text>
</comment>
<sequence>MIPSFRPRQFGKQCVKHSVEYMYNVVVIEVKVLKNIFDKFGFKPKSCSENRKMVRKFFQFGLNIFQYRRIWTIQNSQVQKNFFDIDRDQNSPLKMTLIL</sequence>
<accession>A0ABD1EK56</accession>
<dbReference type="Proteomes" id="UP001566132">
    <property type="component" value="Unassembled WGS sequence"/>
</dbReference>
<protein>
    <submittedName>
        <fullName evidence="1">Uncharacterized protein</fullName>
    </submittedName>
</protein>
<gene>
    <name evidence="1" type="ORF">ABEB36_010413</name>
</gene>
<organism evidence="1 2">
    <name type="scientific">Hypothenemus hampei</name>
    <name type="common">Coffee berry borer</name>
    <dbReference type="NCBI Taxonomy" id="57062"/>
    <lineage>
        <taxon>Eukaryota</taxon>
        <taxon>Metazoa</taxon>
        <taxon>Ecdysozoa</taxon>
        <taxon>Arthropoda</taxon>
        <taxon>Hexapoda</taxon>
        <taxon>Insecta</taxon>
        <taxon>Pterygota</taxon>
        <taxon>Neoptera</taxon>
        <taxon>Endopterygota</taxon>
        <taxon>Coleoptera</taxon>
        <taxon>Polyphaga</taxon>
        <taxon>Cucujiformia</taxon>
        <taxon>Curculionidae</taxon>
        <taxon>Scolytinae</taxon>
        <taxon>Hypothenemus</taxon>
    </lineage>
</organism>